<dbReference type="Gene3D" id="1.10.443.10">
    <property type="entry name" value="Intergrase catalytic core"/>
    <property type="match status" value="1"/>
</dbReference>
<dbReference type="AlphaFoldDB" id="A0A9W6XH64"/>
<sequence>MGKALDSFCMKRDGKVVNKAPPCSKSDLKKMMSYLYKNASSSSDYQDAALLCLLWYLFGRASNLSLVRKQNLSVDAAEVFFVRFIRMKTSEEQGLSLFPDADFVTCPLQAVAIALITQAAPSVTLIDNLPEIPVETTVTLTLATPLVEVLNHPE</sequence>
<dbReference type="OrthoDB" id="91344at2759"/>
<dbReference type="GO" id="GO:0015074">
    <property type="term" value="P:DNA integration"/>
    <property type="evidence" value="ECO:0007669"/>
    <property type="project" value="InterPro"/>
</dbReference>
<comment type="caution">
    <text evidence="1">The sequence shown here is derived from an EMBL/GenBank/DDBJ whole genome shotgun (WGS) entry which is preliminary data.</text>
</comment>
<protein>
    <submittedName>
        <fullName evidence="1">Unnamed protein product</fullName>
    </submittedName>
</protein>
<dbReference type="GO" id="GO:0003677">
    <property type="term" value="F:DNA binding"/>
    <property type="evidence" value="ECO:0007669"/>
    <property type="project" value="InterPro"/>
</dbReference>
<dbReference type="EMBL" id="BSXT01001093">
    <property type="protein sequence ID" value="GMF38528.1"/>
    <property type="molecule type" value="Genomic_DNA"/>
</dbReference>
<evidence type="ECO:0000313" key="1">
    <source>
        <dbReference type="EMBL" id="GMF38528.1"/>
    </source>
</evidence>
<name>A0A9W6XH64_9STRA</name>
<accession>A0A9W6XH64</accession>
<evidence type="ECO:0000313" key="2">
    <source>
        <dbReference type="Proteomes" id="UP001165121"/>
    </source>
</evidence>
<reference evidence="1" key="1">
    <citation type="submission" date="2023-04" db="EMBL/GenBank/DDBJ databases">
        <title>Phytophthora fragariaefolia NBRC 109709.</title>
        <authorList>
            <person name="Ichikawa N."/>
            <person name="Sato H."/>
            <person name="Tonouchi N."/>
        </authorList>
    </citation>
    <scope>NUCLEOTIDE SEQUENCE</scope>
    <source>
        <strain evidence="1">NBRC 109709</strain>
    </source>
</reference>
<organism evidence="1 2">
    <name type="scientific">Phytophthora fragariaefolia</name>
    <dbReference type="NCBI Taxonomy" id="1490495"/>
    <lineage>
        <taxon>Eukaryota</taxon>
        <taxon>Sar</taxon>
        <taxon>Stramenopiles</taxon>
        <taxon>Oomycota</taxon>
        <taxon>Peronosporomycetes</taxon>
        <taxon>Peronosporales</taxon>
        <taxon>Peronosporaceae</taxon>
        <taxon>Phytophthora</taxon>
    </lineage>
</organism>
<gene>
    <name evidence="1" type="ORF">Pfra01_001115000</name>
</gene>
<proteinExistence type="predicted"/>
<dbReference type="InterPro" id="IPR013762">
    <property type="entry name" value="Integrase-like_cat_sf"/>
</dbReference>
<dbReference type="Proteomes" id="UP001165121">
    <property type="component" value="Unassembled WGS sequence"/>
</dbReference>
<dbReference type="GO" id="GO:0006310">
    <property type="term" value="P:DNA recombination"/>
    <property type="evidence" value="ECO:0007669"/>
    <property type="project" value="InterPro"/>
</dbReference>
<keyword evidence="2" id="KW-1185">Reference proteome</keyword>